<gene>
    <name evidence="2" type="ORF">PDIGIT_LOCUS50</name>
</gene>
<keyword evidence="3" id="KW-1185">Reference proteome</keyword>
<comment type="caution">
    <text evidence="2">The sequence shown here is derived from an EMBL/GenBank/DDBJ whole genome shotgun (WGS) entry which is preliminary data.</text>
</comment>
<dbReference type="AlphaFoldDB" id="A0A9W4XJ46"/>
<dbReference type="Gene3D" id="3.30.710.10">
    <property type="entry name" value="Potassium Channel Kv1.1, Chain A"/>
    <property type="match status" value="1"/>
</dbReference>
<proteinExistence type="predicted"/>
<name>A0A9W4XJ46_9PLEO</name>
<evidence type="ECO:0000313" key="3">
    <source>
        <dbReference type="Proteomes" id="UP001152607"/>
    </source>
</evidence>
<dbReference type="EMBL" id="CAOQHR010000001">
    <property type="protein sequence ID" value="CAI6226632.1"/>
    <property type="molecule type" value="Genomic_DNA"/>
</dbReference>
<feature type="region of interest" description="Disordered" evidence="1">
    <location>
        <begin position="39"/>
        <end position="77"/>
    </location>
</feature>
<feature type="compositionally biased region" description="Pro residues" evidence="1">
    <location>
        <begin position="59"/>
        <end position="75"/>
    </location>
</feature>
<dbReference type="Proteomes" id="UP001152607">
    <property type="component" value="Unassembled WGS sequence"/>
</dbReference>
<evidence type="ECO:0008006" key="4">
    <source>
        <dbReference type="Google" id="ProtNLM"/>
    </source>
</evidence>
<dbReference type="PANTHER" id="PTHR47843">
    <property type="entry name" value="BTB DOMAIN-CONTAINING PROTEIN-RELATED"/>
    <property type="match status" value="1"/>
</dbReference>
<reference evidence="2" key="1">
    <citation type="submission" date="2023-01" db="EMBL/GenBank/DDBJ databases">
        <authorList>
            <person name="Van Ghelder C."/>
            <person name="Rancurel C."/>
        </authorList>
    </citation>
    <scope>NUCLEOTIDE SEQUENCE</scope>
    <source>
        <strain evidence="2">CNCM I-4278</strain>
    </source>
</reference>
<organism evidence="2 3">
    <name type="scientific">Periconia digitata</name>
    <dbReference type="NCBI Taxonomy" id="1303443"/>
    <lineage>
        <taxon>Eukaryota</taxon>
        <taxon>Fungi</taxon>
        <taxon>Dikarya</taxon>
        <taxon>Ascomycota</taxon>
        <taxon>Pezizomycotina</taxon>
        <taxon>Dothideomycetes</taxon>
        <taxon>Pleosporomycetidae</taxon>
        <taxon>Pleosporales</taxon>
        <taxon>Massarineae</taxon>
        <taxon>Periconiaceae</taxon>
        <taxon>Periconia</taxon>
    </lineage>
</organism>
<sequence length="264" mass="29866">MVEAKTRVVEFQDVKPEDFVRFLEYAYCHDYTIPSYMEDKETSPPALEHPASPEFEGVPPAPAPAPAPAPPPPIADEPAPEIVEGVSVFVEERWDIPRKKKKGKPSLRSGFDKLSYLSTGDPKAGMLQSFEPQYNSSSRQNFIPVFLAHARLYTFANMHLVQPLKSLTLHKLHKTLRGFQLYDRRVGDVLELARYAYDHGPDRTSQGGIDDLRNLVVQYIACELDTIGKHRDFRYLMEEGGEFVGDFWGIVQMNLVSRLTGVVI</sequence>
<dbReference type="PANTHER" id="PTHR47843:SF5">
    <property type="entry name" value="BTB_POZ DOMAIN PROTEIN"/>
    <property type="match status" value="1"/>
</dbReference>
<evidence type="ECO:0000313" key="2">
    <source>
        <dbReference type="EMBL" id="CAI6226632.1"/>
    </source>
</evidence>
<evidence type="ECO:0000256" key="1">
    <source>
        <dbReference type="SAM" id="MobiDB-lite"/>
    </source>
</evidence>
<dbReference type="InterPro" id="IPR011333">
    <property type="entry name" value="SKP1/BTB/POZ_sf"/>
</dbReference>
<protein>
    <recommendedName>
        <fullName evidence="4">BTB domain-containing protein</fullName>
    </recommendedName>
</protein>
<accession>A0A9W4XJ46</accession>
<dbReference type="OrthoDB" id="9997739at2759"/>